<name>A0A2N3KJM6_9PROT</name>
<protein>
    <submittedName>
        <fullName evidence="2">Uncharacterized protein</fullName>
    </submittedName>
</protein>
<dbReference type="Proteomes" id="UP000233597">
    <property type="component" value="Unassembled WGS sequence"/>
</dbReference>
<evidence type="ECO:0000313" key="2">
    <source>
        <dbReference type="EMBL" id="PKR50762.1"/>
    </source>
</evidence>
<organism evidence="2 3">
    <name type="scientific">Thalassospira marina</name>
    <dbReference type="NCBI Taxonomy" id="2048283"/>
    <lineage>
        <taxon>Bacteria</taxon>
        <taxon>Pseudomonadati</taxon>
        <taxon>Pseudomonadota</taxon>
        <taxon>Alphaproteobacteria</taxon>
        <taxon>Rhodospirillales</taxon>
        <taxon>Thalassospiraceae</taxon>
        <taxon>Thalassospira</taxon>
    </lineage>
</organism>
<evidence type="ECO:0000256" key="1">
    <source>
        <dbReference type="SAM" id="MobiDB-lite"/>
    </source>
</evidence>
<feature type="compositionally biased region" description="Basic residues" evidence="1">
    <location>
        <begin position="132"/>
        <end position="145"/>
    </location>
</feature>
<reference evidence="2 3" key="1">
    <citation type="submission" date="2017-09" db="EMBL/GenBank/DDBJ databases">
        <title>Biodiversity and function of Thalassospira species in the particle-attached aromatic-hydrocarbon-degrading consortia from the surface seawater of the South China Sea.</title>
        <authorList>
            <person name="Dong C."/>
            <person name="Liu R."/>
            <person name="Shao Z."/>
        </authorList>
    </citation>
    <scope>NUCLEOTIDE SEQUENCE [LARGE SCALE GENOMIC DNA]</scope>
    <source>
        <strain evidence="2 3">CSC1P2</strain>
    </source>
</reference>
<gene>
    <name evidence="2" type="ORF">COO20_20200</name>
</gene>
<accession>A0A2N3KJM6</accession>
<evidence type="ECO:0000313" key="3">
    <source>
        <dbReference type="Proteomes" id="UP000233597"/>
    </source>
</evidence>
<sequence length="267" mass="30039">MVYSDNIDSVIKMLTDLEKKQVPFAMSKAINRVVFEARGQVLSDMGRRFTIRENSLKASGGGKKPLFVETSNKKQSVIQAVIGTPLWFLEDQEEGGERRRTSAWLPAPGARVGRRDGGRISKKFNRVDVRKEVKKKAPSRRRRSKTNPVPYAPQTPFIATMKSGKRGVFIRRSKKKRLPISLLYSVNDSVKIAPRWKFGETVQHLSDKRLRAYFLQELEAAMASSKKGPLKSWYVTHLLESEKQSDTGFALGGLEQLKSVGSPISGM</sequence>
<feature type="region of interest" description="Disordered" evidence="1">
    <location>
        <begin position="130"/>
        <end position="155"/>
    </location>
</feature>
<proteinExistence type="predicted"/>
<dbReference type="EMBL" id="NWTK01000015">
    <property type="protein sequence ID" value="PKR50762.1"/>
    <property type="molecule type" value="Genomic_DNA"/>
</dbReference>
<dbReference type="AlphaFoldDB" id="A0A2N3KJM6"/>
<comment type="caution">
    <text evidence="2">The sequence shown here is derived from an EMBL/GenBank/DDBJ whole genome shotgun (WGS) entry which is preliminary data.</text>
</comment>